<keyword evidence="9" id="KW-0150">Chloroplast</keyword>
<proteinExistence type="inferred from homology"/>
<evidence type="ECO:0000256" key="1">
    <source>
        <dbReference type="ARBA" id="ARBA00005589"/>
    </source>
</evidence>
<dbReference type="GO" id="GO:0070181">
    <property type="term" value="F:small ribosomal subunit rRNA binding"/>
    <property type="evidence" value="ECO:0007669"/>
    <property type="project" value="TreeGrafter"/>
</dbReference>
<evidence type="ECO:0000256" key="7">
    <source>
        <dbReference type="HAMAP-Rule" id="MF_00270"/>
    </source>
</evidence>
<dbReference type="InterPro" id="IPR001648">
    <property type="entry name" value="Ribosomal_bS18"/>
</dbReference>
<evidence type="ECO:0000313" key="9">
    <source>
        <dbReference type="EMBL" id="AYC64342.1"/>
    </source>
</evidence>
<comment type="subcellular location">
    <subcellularLocation>
        <location evidence="7">Plastid</location>
        <location evidence="7">Chloroplast</location>
    </subcellularLocation>
</comment>
<dbReference type="PANTHER" id="PTHR13479:SF40">
    <property type="entry name" value="SMALL RIBOSOMAL SUBUNIT PROTEIN BS18M"/>
    <property type="match status" value="1"/>
</dbReference>
<keyword evidence="4 7" id="KW-0689">Ribosomal protein</keyword>
<sequence length="74" mass="8827">MKKFQNKFNLKKKKNLNQLNYKNILLLRNYITVSGKIIPKRLNNLTATQQRQLTRAIKNARLLSFLPFVRLIEL</sequence>
<name>A0A386AY36_9CHLO</name>
<keyword evidence="3 7" id="KW-0694">RNA-binding</keyword>
<dbReference type="Pfam" id="PF01084">
    <property type="entry name" value="Ribosomal_S18"/>
    <property type="match status" value="1"/>
</dbReference>
<evidence type="ECO:0000256" key="4">
    <source>
        <dbReference type="ARBA" id="ARBA00022980"/>
    </source>
</evidence>
<keyword evidence="9" id="KW-0934">Plastid</keyword>
<evidence type="ECO:0000256" key="8">
    <source>
        <dbReference type="RuleBase" id="RU003910"/>
    </source>
</evidence>
<evidence type="ECO:0000256" key="6">
    <source>
        <dbReference type="ARBA" id="ARBA00035266"/>
    </source>
</evidence>
<accession>A0A386AY36</accession>
<gene>
    <name evidence="7 9" type="primary">rps18</name>
</gene>
<dbReference type="PANTHER" id="PTHR13479">
    <property type="entry name" value="30S RIBOSOMAL PROTEIN S18"/>
    <property type="match status" value="1"/>
</dbReference>
<evidence type="ECO:0000256" key="5">
    <source>
        <dbReference type="ARBA" id="ARBA00023274"/>
    </source>
</evidence>
<comment type="similarity">
    <text evidence="1 7 8">Belongs to the bacterial ribosomal protein bS18 family.</text>
</comment>
<evidence type="ECO:0000256" key="3">
    <source>
        <dbReference type="ARBA" id="ARBA00022884"/>
    </source>
</evidence>
<dbReference type="NCBIfam" id="TIGR00165">
    <property type="entry name" value="S18"/>
    <property type="match status" value="1"/>
</dbReference>
<geneLocation type="chloroplast" evidence="9"/>
<dbReference type="Gene3D" id="4.10.640.10">
    <property type="entry name" value="Ribosomal protein S18"/>
    <property type="match status" value="1"/>
</dbReference>
<comment type="subunit">
    <text evidence="2 7">Part of the 30S ribosomal subunit.</text>
</comment>
<keyword evidence="5 7" id="KW-0687">Ribonucleoprotein</keyword>
<reference evidence="9" key="1">
    <citation type="submission" date="2018-07" db="EMBL/GenBank/DDBJ databases">
        <authorList>
            <person name="Quirk P.G."/>
            <person name="Krulwich T.A."/>
        </authorList>
    </citation>
    <scope>NUCLEOTIDE SEQUENCE</scope>
</reference>
<dbReference type="AlphaFoldDB" id="A0A386AY36"/>
<organism evidence="9">
    <name type="scientific">Pseudochlorodesmis sp. HV01306a</name>
    <dbReference type="NCBI Taxonomy" id="2358488"/>
    <lineage>
        <taxon>Eukaryota</taxon>
        <taxon>Viridiplantae</taxon>
        <taxon>Chlorophyta</taxon>
        <taxon>core chlorophytes</taxon>
        <taxon>Ulvophyceae</taxon>
        <taxon>TCBD clade</taxon>
        <taxon>Bryopsidales</taxon>
        <taxon>Bryopsidineae</taxon>
        <taxon>Bryopsidaceae</taxon>
        <taxon>Pseudochlorodesmis</taxon>
    </lineage>
</organism>
<dbReference type="GO" id="GO:0003735">
    <property type="term" value="F:structural constituent of ribosome"/>
    <property type="evidence" value="ECO:0007669"/>
    <property type="project" value="InterPro"/>
</dbReference>
<dbReference type="InterPro" id="IPR036870">
    <property type="entry name" value="Ribosomal_bS18_sf"/>
</dbReference>
<dbReference type="EMBL" id="MH591094">
    <property type="protein sequence ID" value="AYC64342.1"/>
    <property type="molecule type" value="Genomic_DNA"/>
</dbReference>
<protein>
    <recommendedName>
        <fullName evidence="6 7">Small ribosomal subunit protein bS18c</fullName>
    </recommendedName>
</protein>
<evidence type="ECO:0000256" key="2">
    <source>
        <dbReference type="ARBA" id="ARBA00011458"/>
    </source>
</evidence>
<dbReference type="GO" id="GO:0006412">
    <property type="term" value="P:translation"/>
    <property type="evidence" value="ECO:0007669"/>
    <property type="project" value="UniProtKB-UniRule"/>
</dbReference>
<reference evidence="9" key="2">
    <citation type="journal article" date="2019" name="Mol. Phylogenet. Evol.">
        <title>Reassessment of the classification of bryopsidales (chlorophyta) based on chloroplast phylogenomic analyses.</title>
        <authorList>
            <person name="Cremen M.C."/>
            <person name="Leliaert F."/>
            <person name="West J."/>
            <person name="Lam D.W."/>
            <person name="Shimada S."/>
            <person name="Lopez-Bautista J.M."/>
            <person name="Verbruggen H."/>
        </authorList>
    </citation>
    <scope>NUCLEOTIDE SEQUENCE</scope>
</reference>
<dbReference type="HAMAP" id="MF_00270">
    <property type="entry name" value="Ribosomal_bS18"/>
    <property type="match status" value="1"/>
</dbReference>
<keyword evidence="7" id="KW-0699">rRNA-binding</keyword>
<dbReference type="GO" id="GO:0022627">
    <property type="term" value="C:cytosolic small ribosomal subunit"/>
    <property type="evidence" value="ECO:0007669"/>
    <property type="project" value="TreeGrafter"/>
</dbReference>
<dbReference type="SUPFAM" id="SSF46911">
    <property type="entry name" value="Ribosomal protein S18"/>
    <property type="match status" value="1"/>
</dbReference>
<dbReference type="GO" id="GO:0009507">
    <property type="term" value="C:chloroplast"/>
    <property type="evidence" value="ECO:0007669"/>
    <property type="project" value="UniProtKB-SubCell"/>
</dbReference>
<dbReference type="PRINTS" id="PR00974">
    <property type="entry name" value="RIBOSOMALS18"/>
</dbReference>